<protein>
    <submittedName>
        <fullName evidence="2">Uncharacterized protein</fullName>
    </submittedName>
</protein>
<dbReference type="Proteomes" id="UP001219525">
    <property type="component" value="Unassembled WGS sequence"/>
</dbReference>
<dbReference type="EMBL" id="JARJCW010000001">
    <property type="protein sequence ID" value="KAJ7230749.1"/>
    <property type="molecule type" value="Genomic_DNA"/>
</dbReference>
<evidence type="ECO:0000313" key="3">
    <source>
        <dbReference type="Proteomes" id="UP001219525"/>
    </source>
</evidence>
<evidence type="ECO:0000256" key="1">
    <source>
        <dbReference type="SAM" id="MobiDB-lite"/>
    </source>
</evidence>
<evidence type="ECO:0000313" key="2">
    <source>
        <dbReference type="EMBL" id="KAJ7230749.1"/>
    </source>
</evidence>
<reference evidence="2" key="1">
    <citation type="submission" date="2023-03" db="EMBL/GenBank/DDBJ databases">
        <title>Massive genome expansion in bonnet fungi (Mycena s.s.) driven by repeated elements and novel gene families across ecological guilds.</title>
        <authorList>
            <consortium name="Lawrence Berkeley National Laboratory"/>
            <person name="Harder C.B."/>
            <person name="Miyauchi S."/>
            <person name="Viragh M."/>
            <person name="Kuo A."/>
            <person name="Thoen E."/>
            <person name="Andreopoulos B."/>
            <person name="Lu D."/>
            <person name="Skrede I."/>
            <person name="Drula E."/>
            <person name="Henrissat B."/>
            <person name="Morin E."/>
            <person name="Kohler A."/>
            <person name="Barry K."/>
            <person name="LaButti K."/>
            <person name="Morin E."/>
            <person name="Salamov A."/>
            <person name="Lipzen A."/>
            <person name="Mereny Z."/>
            <person name="Hegedus B."/>
            <person name="Baldrian P."/>
            <person name="Stursova M."/>
            <person name="Weitz H."/>
            <person name="Taylor A."/>
            <person name="Grigoriev I.V."/>
            <person name="Nagy L.G."/>
            <person name="Martin F."/>
            <person name="Kauserud H."/>
        </authorList>
    </citation>
    <scope>NUCLEOTIDE SEQUENCE</scope>
    <source>
        <strain evidence="2">9144</strain>
    </source>
</reference>
<feature type="region of interest" description="Disordered" evidence="1">
    <location>
        <begin position="1"/>
        <end position="24"/>
    </location>
</feature>
<name>A0AAD7E676_9AGAR</name>
<organism evidence="2 3">
    <name type="scientific">Mycena pura</name>
    <dbReference type="NCBI Taxonomy" id="153505"/>
    <lineage>
        <taxon>Eukaryota</taxon>
        <taxon>Fungi</taxon>
        <taxon>Dikarya</taxon>
        <taxon>Basidiomycota</taxon>
        <taxon>Agaricomycotina</taxon>
        <taxon>Agaricomycetes</taxon>
        <taxon>Agaricomycetidae</taxon>
        <taxon>Agaricales</taxon>
        <taxon>Marasmiineae</taxon>
        <taxon>Mycenaceae</taxon>
        <taxon>Mycena</taxon>
    </lineage>
</organism>
<feature type="compositionally biased region" description="Basic and acidic residues" evidence="1">
    <location>
        <begin position="353"/>
        <end position="370"/>
    </location>
</feature>
<feature type="compositionally biased region" description="Basic residues" evidence="1">
    <location>
        <begin position="340"/>
        <end position="351"/>
    </location>
</feature>
<keyword evidence="3" id="KW-1185">Reference proteome</keyword>
<feature type="region of interest" description="Disordered" evidence="1">
    <location>
        <begin position="338"/>
        <end position="382"/>
    </location>
</feature>
<gene>
    <name evidence="2" type="ORF">GGX14DRAFT_384648</name>
</gene>
<comment type="caution">
    <text evidence="2">The sequence shown here is derived from an EMBL/GenBank/DDBJ whole genome shotgun (WGS) entry which is preliminary data.</text>
</comment>
<accession>A0AAD7E676</accession>
<sequence length="768" mass="82959">MCRLAAAGVSKQSESETSADTHVKDWRKSVAKAEKPEEFEYVDVEMEDAAGKVGPEEFTKKTPERVQVMQNVESAQEVEQITKRVLSVERNTGEITEVDASAEKITEAPPNVEEIAEAVPEQAPNIERNAERAPSVVENTETTIPPSPNVDGGEQPRSVLAHVGGKIGGSAFLLDGGEQPRSVLAHVGGKIGGSAFLLDGVMWPVVDLQLNHSGVCPKRTWEIRCVEARRGCGPLSDTPMATTERHAGGYHVIVGRQHRALAGRGCLAHVGRGRGASAGQGQVINFSPRVRQGPCIIDVVERIIRLLIFLMIALGGDGVKEEWRNVELRSLNVEDFGGPSRKKSAAARLHRGASAEKMREGSKQENEETRQIPGKGLQGGRVANGDIHKERKKKEDLPRAIVQIISDQCYYTYAAMQASLKASLNVGCRPNWDVPSFLLAARRACPSLVPAPPSSQPSHIALTILGHCCRLKRHDRAADPKTPRTSSLGGLLQRDLRLCPRIPLQINLGWILKAQSAGSGTSSGRTLSSSAHVILQSFNPSDDPPAPRVSNSYNNDNIALHRNMMKDIGGDSTGEGGRTHIPCGKNAHLLVIICTRPGWRGCARHAVHVLHKGGTQWTCLAGMHTQVAMQRCVHAAFMHNSGGHEQAWARAVPGSAHIRERRRRPALSTRGRERCWEVCAYRAATCAFEAAIRMWWRPSADTGKTEEGVGAHTCGGGSEACTGLHSSSLQAWHDMVVAAAAIRVAVMSTAGIRREVVPVVCAKGEVKG</sequence>
<proteinExistence type="predicted"/>
<feature type="region of interest" description="Disordered" evidence="1">
    <location>
        <begin position="132"/>
        <end position="153"/>
    </location>
</feature>
<dbReference type="AlphaFoldDB" id="A0AAD7E676"/>